<reference evidence="1" key="1">
    <citation type="submission" date="2020-10" db="EMBL/GenBank/DDBJ databases">
        <authorList>
            <person name="Kikuchi T."/>
        </authorList>
    </citation>
    <scope>NUCLEOTIDE SEQUENCE</scope>
    <source>
        <strain evidence="1">NKZ352</strain>
    </source>
</reference>
<dbReference type="PANTHER" id="PTHR12514">
    <property type="entry name" value="ENHANCER OF YELLOW 2 TRANSCRIPTION FACTOR"/>
    <property type="match status" value="1"/>
</dbReference>
<proteinExistence type="predicted"/>
<evidence type="ECO:0000313" key="2">
    <source>
        <dbReference type="Proteomes" id="UP000835052"/>
    </source>
</evidence>
<protein>
    <recommendedName>
        <fullName evidence="3">Transcription and mRNA export factor ENY2</fullName>
    </recommendedName>
</protein>
<dbReference type="InterPro" id="IPR018783">
    <property type="entry name" value="TF_ENY2"/>
</dbReference>
<dbReference type="GO" id="GO:0003713">
    <property type="term" value="F:transcription coactivator activity"/>
    <property type="evidence" value="ECO:0007669"/>
    <property type="project" value="InterPro"/>
</dbReference>
<evidence type="ECO:0008006" key="3">
    <source>
        <dbReference type="Google" id="ProtNLM"/>
    </source>
</evidence>
<dbReference type="GO" id="GO:0000124">
    <property type="term" value="C:SAGA complex"/>
    <property type="evidence" value="ECO:0007669"/>
    <property type="project" value="InterPro"/>
</dbReference>
<dbReference type="Gene3D" id="1.10.246.140">
    <property type="match status" value="1"/>
</dbReference>
<dbReference type="AlphaFoldDB" id="A0A8S1HGD2"/>
<organism evidence="1 2">
    <name type="scientific">Caenorhabditis auriculariae</name>
    <dbReference type="NCBI Taxonomy" id="2777116"/>
    <lineage>
        <taxon>Eukaryota</taxon>
        <taxon>Metazoa</taxon>
        <taxon>Ecdysozoa</taxon>
        <taxon>Nematoda</taxon>
        <taxon>Chromadorea</taxon>
        <taxon>Rhabditida</taxon>
        <taxon>Rhabditina</taxon>
        <taxon>Rhabditomorpha</taxon>
        <taxon>Rhabditoidea</taxon>
        <taxon>Rhabditidae</taxon>
        <taxon>Peloderinae</taxon>
        <taxon>Caenorhabditis</taxon>
    </lineage>
</organism>
<evidence type="ECO:0000313" key="1">
    <source>
        <dbReference type="EMBL" id="CAD6193391.1"/>
    </source>
</evidence>
<accession>A0A8S1HGD2</accession>
<gene>
    <name evidence="1" type="ORF">CAUJ_LOCUS9310</name>
</gene>
<sequence length="105" mass="12103">MADLKDEDSQALSVPAHVIEEAFSSSGEENRCKENITRRLVQEGWEEKTRENIIQTVKELGDNATMKEVFEAVKDDCRRRVPSSVKKELFDQVHAFVIKTNKQHE</sequence>
<name>A0A8S1HGD2_9PELO</name>
<keyword evidence="2" id="KW-1185">Reference proteome</keyword>
<dbReference type="GO" id="GO:0005643">
    <property type="term" value="C:nuclear pore"/>
    <property type="evidence" value="ECO:0007669"/>
    <property type="project" value="InterPro"/>
</dbReference>
<dbReference type="Pfam" id="PF10163">
    <property type="entry name" value="EnY2"/>
    <property type="match status" value="1"/>
</dbReference>
<dbReference type="InterPro" id="IPR038212">
    <property type="entry name" value="TF_EnY2_sf"/>
</dbReference>
<dbReference type="OrthoDB" id="6221744at2759"/>
<dbReference type="Proteomes" id="UP000835052">
    <property type="component" value="Unassembled WGS sequence"/>
</dbReference>
<dbReference type="GO" id="GO:0006406">
    <property type="term" value="P:mRNA export from nucleus"/>
    <property type="evidence" value="ECO:0007669"/>
    <property type="project" value="InterPro"/>
</dbReference>
<dbReference type="EMBL" id="CAJGYM010000035">
    <property type="protein sequence ID" value="CAD6193391.1"/>
    <property type="molecule type" value="Genomic_DNA"/>
</dbReference>
<comment type="caution">
    <text evidence="1">The sequence shown here is derived from an EMBL/GenBank/DDBJ whole genome shotgun (WGS) entry which is preliminary data.</text>
</comment>